<dbReference type="PANTHER" id="PTHR31649:SF10">
    <property type="entry name" value="IP19903P-RELATED"/>
    <property type="match status" value="1"/>
</dbReference>
<dbReference type="PANTHER" id="PTHR31649">
    <property type="entry name" value="AGAP009604-PA"/>
    <property type="match status" value="1"/>
</dbReference>
<evidence type="ECO:0000313" key="1">
    <source>
        <dbReference type="Proteomes" id="UP000322000"/>
    </source>
</evidence>
<dbReference type="KEGG" id="tnl:113496738"/>
<dbReference type="InterPro" id="IPR006616">
    <property type="entry name" value="DM9_repeat"/>
</dbReference>
<organism evidence="1 2">
    <name type="scientific">Trichoplusia ni</name>
    <name type="common">Cabbage looper</name>
    <dbReference type="NCBI Taxonomy" id="7111"/>
    <lineage>
        <taxon>Eukaryota</taxon>
        <taxon>Metazoa</taxon>
        <taxon>Ecdysozoa</taxon>
        <taxon>Arthropoda</taxon>
        <taxon>Hexapoda</taxon>
        <taxon>Insecta</taxon>
        <taxon>Pterygota</taxon>
        <taxon>Neoptera</taxon>
        <taxon>Endopterygota</taxon>
        <taxon>Lepidoptera</taxon>
        <taxon>Glossata</taxon>
        <taxon>Ditrysia</taxon>
        <taxon>Noctuoidea</taxon>
        <taxon>Noctuidae</taxon>
        <taxon>Plusiinae</taxon>
        <taxon>Trichoplusia</taxon>
    </lineage>
</organism>
<name>A0A7E5VU38_TRINI</name>
<dbReference type="RefSeq" id="XP_026731858.1">
    <property type="nucleotide sequence ID" value="XM_026876057.1"/>
</dbReference>
<dbReference type="AlphaFoldDB" id="A0A7E5VU38"/>
<sequence length="380" mass="41485">MNDRRGYYGWGGPPPPRHAYPPGPGHPPYMYPVGPSVVYYPVHAPFYPYPPPHHDPGSTVTVVDNSEPAEILPELPGETVELPWSTYRWVPACLSQRSIPPGVLCVGKDADGEDIYAGRAHHEGDILPAKVIPGKNACYIAYGGEEIPKDQFEVLVPAMFSWQFSTNGEVPPGAVVAGSTADGEKLYFGRVTHDGCTTPGKIHPSHGTCYYPFDGEERSSTEYECLLVVNVIADNMADRWIPYTFADGFFPPNAQHAGFDVDGDSIFVGRAYHGNDLLPAKVIPNKQACYVAYGGEEIFKDSFEVFVPPMVYWEPASNGEIPPFAVIAGSTEQGEPLYCGRVSHDGAMTPGKVHPSHGTCYYPFGGQERSCPIYEVLVLK</sequence>
<accession>A0A7E5VU38</accession>
<dbReference type="Pfam" id="PF11901">
    <property type="entry name" value="DM9"/>
    <property type="match status" value="2"/>
</dbReference>
<dbReference type="FunCoup" id="A0A7E5VU38">
    <property type="interactions" value="79"/>
</dbReference>
<protein>
    <submittedName>
        <fullName evidence="2">Uncharacterized protein LOC113496738</fullName>
    </submittedName>
</protein>
<dbReference type="OrthoDB" id="1925699at2759"/>
<dbReference type="Proteomes" id="UP000322000">
    <property type="component" value="Chromosome 8"/>
</dbReference>
<dbReference type="InParanoid" id="A0A7E5VU38"/>
<reference evidence="2" key="1">
    <citation type="submission" date="2025-08" db="UniProtKB">
        <authorList>
            <consortium name="RefSeq"/>
        </authorList>
    </citation>
    <scope>IDENTIFICATION</scope>
</reference>
<keyword evidence="1" id="KW-1185">Reference proteome</keyword>
<gene>
    <name evidence="2" type="primary">LOC113496738</name>
</gene>
<proteinExistence type="predicted"/>
<dbReference type="SMART" id="SM00696">
    <property type="entry name" value="DM9"/>
    <property type="match status" value="4"/>
</dbReference>
<evidence type="ECO:0000313" key="2">
    <source>
        <dbReference type="RefSeq" id="XP_026731858.1"/>
    </source>
</evidence>
<dbReference type="GeneID" id="113496738"/>